<dbReference type="AlphaFoldDB" id="A0AAD4W7Z0"/>
<gene>
    <name evidence="2" type="ORF">L3X38_016843</name>
</gene>
<evidence type="ECO:0000256" key="1">
    <source>
        <dbReference type="SAM" id="Phobius"/>
    </source>
</evidence>
<keyword evidence="1" id="KW-0472">Membrane</keyword>
<reference evidence="2 3" key="1">
    <citation type="journal article" date="2022" name="G3 (Bethesda)">
        <title>Whole-genome sequence and methylome profiling of the almond [Prunus dulcis (Mill.) D.A. Webb] cultivar 'Nonpareil'.</title>
        <authorList>
            <person name="D'Amico-Willman K.M."/>
            <person name="Ouma W.Z."/>
            <person name="Meulia T."/>
            <person name="Sideli G.M."/>
            <person name="Gradziel T.M."/>
            <person name="Fresnedo-Ramirez J."/>
        </authorList>
    </citation>
    <scope>NUCLEOTIDE SEQUENCE [LARGE SCALE GENOMIC DNA]</scope>
    <source>
        <strain evidence="2">Clone GOH B32 T37-40</strain>
    </source>
</reference>
<protein>
    <submittedName>
        <fullName evidence="2">Uncharacterized protein</fullName>
    </submittedName>
</protein>
<comment type="caution">
    <text evidence="2">The sequence shown here is derived from an EMBL/GenBank/DDBJ whole genome shotgun (WGS) entry which is preliminary data.</text>
</comment>
<keyword evidence="1" id="KW-0812">Transmembrane</keyword>
<proteinExistence type="predicted"/>
<dbReference type="EMBL" id="JAJFAZ020000003">
    <property type="protein sequence ID" value="KAI5337572.1"/>
    <property type="molecule type" value="Genomic_DNA"/>
</dbReference>
<keyword evidence="1" id="KW-1133">Transmembrane helix</keyword>
<feature type="transmembrane region" description="Helical" evidence="1">
    <location>
        <begin position="23"/>
        <end position="45"/>
    </location>
</feature>
<keyword evidence="3" id="KW-1185">Reference proteome</keyword>
<organism evidence="2 3">
    <name type="scientific">Prunus dulcis</name>
    <name type="common">Almond</name>
    <name type="synonym">Amygdalus dulcis</name>
    <dbReference type="NCBI Taxonomy" id="3755"/>
    <lineage>
        <taxon>Eukaryota</taxon>
        <taxon>Viridiplantae</taxon>
        <taxon>Streptophyta</taxon>
        <taxon>Embryophyta</taxon>
        <taxon>Tracheophyta</taxon>
        <taxon>Spermatophyta</taxon>
        <taxon>Magnoliopsida</taxon>
        <taxon>eudicotyledons</taxon>
        <taxon>Gunneridae</taxon>
        <taxon>Pentapetalae</taxon>
        <taxon>rosids</taxon>
        <taxon>fabids</taxon>
        <taxon>Rosales</taxon>
        <taxon>Rosaceae</taxon>
        <taxon>Amygdaloideae</taxon>
        <taxon>Amygdaleae</taxon>
        <taxon>Prunus</taxon>
    </lineage>
</organism>
<name>A0AAD4W7Z0_PRUDU</name>
<evidence type="ECO:0000313" key="2">
    <source>
        <dbReference type="EMBL" id="KAI5337572.1"/>
    </source>
</evidence>
<evidence type="ECO:0000313" key="3">
    <source>
        <dbReference type="Proteomes" id="UP001054821"/>
    </source>
</evidence>
<accession>A0AAD4W7Z0</accession>
<sequence length="124" mass="13382">MEPLGYKVVALAVESGSCHDAAVSWSIGSVADCVIAVVLLLVHLLPTMHFGSTDICDFEASLSHIQQIGSLANYLTHFSGLARKAPEWSDTQLKGVFVGGLREELRFDVQALQPNTLSEAKRLS</sequence>
<dbReference type="Proteomes" id="UP001054821">
    <property type="component" value="Chromosome 3"/>
</dbReference>